<dbReference type="AlphaFoldDB" id="A0A077QZ87"/>
<evidence type="ECO:0000313" key="5">
    <source>
        <dbReference type="EMBL" id="CDI52026.1"/>
    </source>
</evidence>
<feature type="compositionally biased region" description="Acidic residues" evidence="3">
    <location>
        <begin position="209"/>
        <end position="225"/>
    </location>
</feature>
<protein>
    <recommendedName>
        <fullName evidence="4">Fcf2 pre-rRNA processing C-terminal domain-containing protein</fullName>
    </recommendedName>
</protein>
<evidence type="ECO:0000256" key="1">
    <source>
        <dbReference type="ARBA" id="ARBA00004604"/>
    </source>
</evidence>
<comment type="subcellular location">
    <subcellularLocation>
        <location evidence="1">Nucleus</location>
        <location evidence="1">Nucleolus</location>
    </subcellularLocation>
</comment>
<dbReference type="InterPro" id="IPR039883">
    <property type="entry name" value="Fcf2/DNTTIP2"/>
</dbReference>
<keyword evidence="2" id="KW-0539">Nucleus</keyword>
<feature type="compositionally biased region" description="Low complexity" evidence="3">
    <location>
        <begin position="34"/>
        <end position="78"/>
    </location>
</feature>
<feature type="compositionally biased region" description="Low complexity" evidence="3">
    <location>
        <begin position="174"/>
        <end position="193"/>
    </location>
</feature>
<feature type="domain" description="Fcf2 pre-rRNA processing C-terminal" evidence="4">
    <location>
        <begin position="376"/>
        <end position="453"/>
    </location>
</feature>
<feature type="compositionally biased region" description="Polar residues" evidence="3">
    <location>
        <begin position="256"/>
        <end position="271"/>
    </location>
</feature>
<sequence length="478" mass="51224">MPTTRTGRQSSPAKEEDSPSKLRVQPVRGARLRSASPFFDAASASTSISASQSSQTSSPPKASPSKASASRVSPSKSTRASPRKKAAVVSTSLQPPTPRRSTRSRSRSVDPDIPFGSDHDSSRPPTRDVSEALDSKMEVVQSNTVRLDRAVTSHDDDIEDPAATLPAIAEEEAAVIAELDKAASSSSSSSESASDSDSDSGSDASSSPDSEDTSSDDEQEGDPATDLDTLLKASQTAYKSRASAPATHSRFEDNQDTISFDSVADSASSTKRSGKNMSLVVKAKHQIAKTSPPSDKPSSSKDKLDKQIEAFDEGFLVPDKKKSKHARTVQTSAGSSWFDMPEFGASASRLASLKKHSAADKGHARATGGDARLTSAEQLRREVQALRLRNALDPKRFYRGSAKNQTMPKFAQLGKIIASPLEPKAVMSRQERGRTVVEELIRDAEAASYAKRKFAESQASHKSNYNGRRKPPSKKKRT</sequence>
<dbReference type="PANTHER" id="PTHR21686">
    <property type="entry name" value="DEOXYNUCLEOTIDYLTRANSFERASE TERMINAL-INTERACTING PROTEIN 2"/>
    <property type="match status" value="1"/>
</dbReference>
<accession>A0A077QZ87</accession>
<dbReference type="GO" id="GO:0003723">
    <property type="term" value="F:RNA binding"/>
    <property type="evidence" value="ECO:0007669"/>
    <property type="project" value="TreeGrafter"/>
</dbReference>
<dbReference type="GO" id="GO:0006396">
    <property type="term" value="P:RNA processing"/>
    <property type="evidence" value="ECO:0007669"/>
    <property type="project" value="TreeGrafter"/>
</dbReference>
<feature type="compositionally biased region" description="Basic and acidic residues" evidence="3">
    <location>
        <begin position="298"/>
        <end position="307"/>
    </location>
</feature>
<dbReference type="InterPro" id="IPR014810">
    <property type="entry name" value="Fcf2_C"/>
</dbReference>
<name>A0A077QZ87_9BASI</name>
<evidence type="ECO:0000256" key="2">
    <source>
        <dbReference type="ARBA" id="ARBA00023242"/>
    </source>
</evidence>
<evidence type="ECO:0000256" key="3">
    <source>
        <dbReference type="SAM" id="MobiDB-lite"/>
    </source>
</evidence>
<feature type="region of interest" description="Disordered" evidence="3">
    <location>
        <begin position="320"/>
        <end position="376"/>
    </location>
</feature>
<evidence type="ECO:0000259" key="4">
    <source>
        <dbReference type="Pfam" id="PF08698"/>
    </source>
</evidence>
<organism evidence="5">
    <name type="scientific">Melanopsichium pennsylvanicum 4</name>
    <dbReference type="NCBI Taxonomy" id="1398559"/>
    <lineage>
        <taxon>Eukaryota</taxon>
        <taxon>Fungi</taxon>
        <taxon>Dikarya</taxon>
        <taxon>Basidiomycota</taxon>
        <taxon>Ustilaginomycotina</taxon>
        <taxon>Ustilaginomycetes</taxon>
        <taxon>Ustilaginales</taxon>
        <taxon>Ustilaginaceae</taxon>
        <taxon>Melanopsichium</taxon>
    </lineage>
</organism>
<feature type="compositionally biased region" description="Basic residues" evidence="3">
    <location>
        <begin position="467"/>
        <end position="478"/>
    </location>
</feature>
<reference evidence="5" key="1">
    <citation type="journal article" date="2014" name="Genome Biol. Evol.">
        <title>Gene Loss Rather Than Gene Gain Is Associated with a Host Jump from Monocots to Dicots in the Smut Fungus Melanopsichium pennsylvanicum.</title>
        <authorList>
            <person name="Sharma R."/>
            <person name="Mishra B."/>
            <person name="Runge F."/>
            <person name="Thines M."/>
        </authorList>
    </citation>
    <scope>NUCLEOTIDE SEQUENCE</scope>
    <source>
        <strain evidence="5">4</strain>
    </source>
</reference>
<dbReference type="Pfam" id="PF08698">
    <property type="entry name" value="Fcf2"/>
    <property type="match status" value="1"/>
</dbReference>
<feature type="region of interest" description="Disordered" evidence="3">
    <location>
        <begin position="450"/>
        <end position="478"/>
    </location>
</feature>
<feature type="region of interest" description="Disordered" evidence="3">
    <location>
        <begin position="1"/>
        <end position="307"/>
    </location>
</feature>
<feature type="compositionally biased region" description="Polar residues" evidence="3">
    <location>
        <begin position="1"/>
        <end position="12"/>
    </location>
</feature>
<proteinExistence type="predicted"/>
<feature type="compositionally biased region" description="Polar residues" evidence="3">
    <location>
        <begin position="457"/>
        <end position="466"/>
    </location>
</feature>
<dbReference type="GO" id="GO:0005730">
    <property type="term" value="C:nucleolus"/>
    <property type="evidence" value="ECO:0007669"/>
    <property type="project" value="UniProtKB-SubCell"/>
</dbReference>
<dbReference type="EMBL" id="HG529526">
    <property type="protein sequence ID" value="CDI52026.1"/>
    <property type="molecule type" value="Genomic_DNA"/>
</dbReference>
<dbReference type="PANTHER" id="PTHR21686:SF12">
    <property type="entry name" value="DEOXYNUCLEOTIDYLTRANSFERASE TERMINAL-INTERACTING PROTEIN 2"/>
    <property type="match status" value="1"/>
</dbReference>
<feature type="compositionally biased region" description="Basic and acidic residues" evidence="3">
    <location>
        <begin position="146"/>
        <end position="155"/>
    </location>
</feature>
<feature type="compositionally biased region" description="Basic and acidic residues" evidence="3">
    <location>
        <begin position="117"/>
        <end position="137"/>
    </location>
</feature>